<dbReference type="EMBL" id="KV784356">
    <property type="protein sequence ID" value="OEU18769.1"/>
    <property type="molecule type" value="Genomic_DNA"/>
</dbReference>
<dbReference type="PANTHER" id="PTHR43593:SF1">
    <property type="entry name" value="INOSITOL 2-DEHYDROGENASE"/>
    <property type="match status" value="1"/>
</dbReference>
<evidence type="ECO:0000259" key="1">
    <source>
        <dbReference type="Pfam" id="PF01408"/>
    </source>
</evidence>
<proteinExistence type="predicted"/>
<evidence type="ECO:0000313" key="3">
    <source>
        <dbReference type="EMBL" id="OEU18769.1"/>
    </source>
</evidence>
<dbReference type="InterPro" id="IPR036291">
    <property type="entry name" value="NAD(P)-bd_dom_sf"/>
</dbReference>
<dbReference type="Proteomes" id="UP000095751">
    <property type="component" value="Unassembled WGS sequence"/>
</dbReference>
<accession>A0A1E7FKR8</accession>
<reference evidence="3 4" key="1">
    <citation type="submission" date="2016-09" db="EMBL/GenBank/DDBJ databases">
        <title>Extensive genetic diversity and differential bi-allelic expression allows diatom success in the polar Southern Ocean.</title>
        <authorList>
            <consortium name="DOE Joint Genome Institute"/>
            <person name="Mock T."/>
            <person name="Otillar R.P."/>
            <person name="Strauss J."/>
            <person name="Dupont C."/>
            <person name="Frickenhaus S."/>
            <person name="Maumus F."/>
            <person name="Mcmullan M."/>
            <person name="Sanges R."/>
            <person name="Schmutz J."/>
            <person name="Toseland A."/>
            <person name="Valas R."/>
            <person name="Veluchamy A."/>
            <person name="Ward B.J."/>
            <person name="Allen A."/>
            <person name="Barry K."/>
            <person name="Falciatore A."/>
            <person name="Ferrante M."/>
            <person name="Fortunato A.E."/>
            <person name="Gloeckner G."/>
            <person name="Gruber A."/>
            <person name="Hipkin R."/>
            <person name="Janech M."/>
            <person name="Kroth P."/>
            <person name="Leese F."/>
            <person name="Lindquist E."/>
            <person name="Lyon B.R."/>
            <person name="Martin J."/>
            <person name="Mayer C."/>
            <person name="Parker M."/>
            <person name="Quesneville H."/>
            <person name="Raymond J."/>
            <person name="Uhlig C."/>
            <person name="Valentin K.U."/>
            <person name="Worden A.Z."/>
            <person name="Armbrust E.V."/>
            <person name="Bowler C."/>
            <person name="Green B."/>
            <person name="Moulton V."/>
            <person name="Van Oosterhout C."/>
            <person name="Grigoriev I."/>
        </authorList>
    </citation>
    <scope>NUCLEOTIDE SEQUENCE [LARGE SCALE GENOMIC DNA]</scope>
    <source>
        <strain evidence="3 4">CCMP1102</strain>
    </source>
</reference>
<dbReference type="Gene3D" id="3.40.50.720">
    <property type="entry name" value="NAD(P)-binding Rossmann-like Domain"/>
    <property type="match status" value="1"/>
</dbReference>
<dbReference type="InterPro" id="IPR004104">
    <property type="entry name" value="Gfo/Idh/MocA-like_OxRdtase_C"/>
</dbReference>
<dbReference type="OrthoDB" id="446809at2759"/>
<dbReference type="Pfam" id="PF02894">
    <property type="entry name" value="GFO_IDH_MocA_C"/>
    <property type="match status" value="1"/>
</dbReference>
<keyword evidence="4" id="KW-1185">Reference proteome</keyword>
<protein>
    <submittedName>
        <fullName evidence="3">NAD(P)-binding protein</fullName>
    </submittedName>
</protein>
<dbReference type="Gene3D" id="3.30.360.10">
    <property type="entry name" value="Dihydrodipicolinate Reductase, domain 2"/>
    <property type="match status" value="1"/>
</dbReference>
<dbReference type="Pfam" id="PF01408">
    <property type="entry name" value="GFO_IDH_MocA"/>
    <property type="match status" value="1"/>
</dbReference>
<organism evidence="3 4">
    <name type="scientific">Fragilariopsis cylindrus CCMP1102</name>
    <dbReference type="NCBI Taxonomy" id="635003"/>
    <lineage>
        <taxon>Eukaryota</taxon>
        <taxon>Sar</taxon>
        <taxon>Stramenopiles</taxon>
        <taxon>Ochrophyta</taxon>
        <taxon>Bacillariophyta</taxon>
        <taxon>Bacillariophyceae</taxon>
        <taxon>Bacillariophycidae</taxon>
        <taxon>Bacillariales</taxon>
        <taxon>Bacillariaceae</taxon>
        <taxon>Fragilariopsis</taxon>
    </lineage>
</organism>
<sequence>MTPNIHIPLSNLALDEFHDSRIRCAILGCGMMGQEHVSYIMGYSSKIQINYLCDPFEPSLEKARKIMTECRSSEDPLVVGNPLNSQPCLLMDEEDLLRHVDDIDLLVIASPNYLHTPSLLKWGRHDITILVEKPVAVSRQQHDELRSVSTSSDWQARVWVAMEYRYIPAIAKLVSLLPETIGELKMITIRENRYPFLHKIGDWNRDRYKTGDTLVEKCCHFFDLFRFITGQEAILSKMKTLAQRGVNYQEEDDQPTVPIIDSAYVTMPFSSNSTDTTVTTTNTSREVGNKWSNAIGCLELCMFSEGSRHQEEIIVTGTKGRLEAYLPENKVYQFCRPNHDLWSDRSIPPPSNSIHHQVYDCSNVREIHSIESEIPKHQGYHYSSTAIEWYHLLKEVQRYKHTGEFVPHVSIDDGLRAVEMGIEATAKLANDLDDGEKY</sequence>
<feature type="domain" description="Gfo/Idh/MocA-like oxidoreductase N-terminal" evidence="1">
    <location>
        <begin position="22"/>
        <end position="145"/>
    </location>
</feature>
<dbReference type="SUPFAM" id="SSF55347">
    <property type="entry name" value="Glyceraldehyde-3-phosphate dehydrogenase-like, C-terminal domain"/>
    <property type="match status" value="1"/>
</dbReference>
<dbReference type="KEGG" id="fcy:FRACYDRAFT_268440"/>
<name>A0A1E7FKR8_9STRA</name>
<dbReference type="InParanoid" id="A0A1E7FKR8"/>
<evidence type="ECO:0000259" key="2">
    <source>
        <dbReference type="Pfam" id="PF02894"/>
    </source>
</evidence>
<evidence type="ECO:0000313" key="4">
    <source>
        <dbReference type="Proteomes" id="UP000095751"/>
    </source>
</evidence>
<gene>
    <name evidence="3" type="ORF">FRACYDRAFT_268440</name>
</gene>
<dbReference type="SUPFAM" id="SSF51735">
    <property type="entry name" value="NAD(P)-binding Rossmann-fold domains"/>
    <property type="match status" value="1"/>
</dbReference>
<dbReference type="AlphaFoldDB" id="A0A1E7FKR8"/>
<dbReference type="InterPro" id="IPR050424">
    <property type="entry name" value="Gfo-Idh-MocA_inositol_DH"/>
</dbReference>
<dbReference type="PANTHER" id="PTHR43593">
    <property type="match status" value="1"/>
</dbReference>
<feature type="domain" description="Gfo/Idh/MocA-like oxidoreductase C-terminal" evidence="2">
    <location>
        <begin position="180"/>
        <end position="425"/>
    </location>
</feature>
<dbReference type="GO" id="GO:0000166">
    <property type="term" value="F:nucleotide binding"/>
    <property type="evidence" value="ECO:0007669"/>
    <property type="project" value="InterPro"/>
</dbReference>
<dbReference type="InterPro" id="IPR000683">
    <property type="entry name" value="Gfo/Idh/MocA-like_OxRdtase_N"/>
</dbReference>